<gene>
    <name evidence="2" type="ORF">SAMN05216323_103237</name>
</gene>
<dbReference type="GO" id="GO:0016301">
    <property type="term" value="F:kinase activity"/>
    <property type="evidence" value="ECO:0007669"/>
    <property type="project" value="UniProtKB-KW"/>
</dbReference>
<dbReference type="InterPro" id="IPR027417">
    <property type="entry name" value="P-loop_NTPase"/>
</dbReference>
<organism evidence="2 3">
    <name type="scientific">Williamwhitmania taraxaci</name>
    <dbReference type="NCBI Taxonomy" id="1640674"/>
    <lineage>
        <taxon>Bacteria</taxon>
        <taxon>Pseudomonadati</taxon>
        <taxon>Bacteroidota</taxon>
        <taxon>Bacteroidia</taxon>
        <taxon>Bacteroidales</taxon>
        <taxon>Williamwhitmaniaceae</taxon>
        <taxon>Williamwhitmania</taxon>
    </lineage>
</organism>
<dbReference type="STRING" id="1640674.SAMN05216323_103237"/>
<dbReference type="Proteomes" id="UP000199452">
    <property type="component" value="Unassembled WGS sequence"/>
</dbReference>
<protein>
    <submittedName>
        <fullName evidence="2">Uridine kinase</fullName>
    </submittedName>
</protein>
<accession>A0A1G6LSI0</accession>
<dbReference type="SUPFAM" id="SSF52540">
    <property type="entry name" value="P-loop containing nucleoside triphosphate hydrolases"/>
    <property type="match status" value="1"/>
</dbReference>
<dbReference type="SMART" id="SM00382">
    <property type="entry name" value="AAA"/>
    <property type="match status" value="1"/>
</dbReference>
<dbReference type="Pfam" id="PF00485">
    <property type="entry name" value="PRK"/>
    <property type="match status" value="1"/>
</dbReference>
<dbReference type="Gene3D" id="3.40.50.300">
    <property type="entry name" value="P-loop containing nucleotide triphosphate hydrolases"/>
    <property type="match status" value="1"/>
</dbReference>
<keyword evidence="3" id="KW-1185">Reference proteome</keyword>
<feature type="domain" description="AAA+ ATPase" evidence="1">
    <location>
        <begin position="289"/>
        <end position="450"/>
    </location>
</feature>
<evidence type="ECO:0000313" key="3">
    <source>
        <dbReference type="Proteomes" id="UP000199452"/>
    </source>
</evidence>
<dbReference type="GO" id="GO:0005524">
    <property type="term" value="F:ATP binding"/>
    <property type="evidence" value="ECO:0007669"/>
    <property type="project" value="InterPro"/>
</dbReference>
<dbReference type="InterPro" id="IPR006083">
    <property type="entry name" value="PRK/URK"/>
</dbReference>
<reference evidence="2 3" key="1">
    <citation type="submission" date="2016-09" db="EMBL/GenBank/DDBJ databases">
        <authorList>
            <person name="Capua I."/>
            <person name="De Benedictis P."/>
            <person name="Joannis T."/>
            <person name="Lombin L.H."/>
            <person name="Cattoli G."/>
        </authorList>
    </citation>
    <scope>NUCLEOTIDE SEQUENCE [LARGE SCALE GENOMIC DNA]</scope>
    <source>
        <strain evidence="2 3">A7P-90m</strain>
    </source>
</reference>
<keyword evidence="2" id="KW-0808">Transferase</keyword>
<dbReference type="AlphaFoldDB" id="A0A1G6LSI0"/>
<dbReference type="Gene3D" id="3.30.980.10">
    <property type="entry name" value="Threonyl-trna Synthetase, Chain A, domain 2"/>
    <property type="match status" value="1"/>
</dbReference>
<keyword evidence="2" id="KW-0418">Kinase</keyword>
<dbReference type="CDD" id="cd02028">
    <property type="entry name" value="UMPK_like"/>
    <property type="match status" value="1"/>
</dbReference>
<dbReference type="PANTHER" id="PTHR10285">
    <property type="entry name" value="URIDINE KINASE"/>
    <property type="match status" value="1"/>
</dbReference>
<name>A0A1G6LSI0_9BACT</name>
<dbReference type="InterPro" id="IPR018163">
    <property type="entry name" value="Thr/Ala-tRNA-synth_IIc_edit"/>
</dbReference>
<dbReference type="OrthoDB" id="9764644at2"/>
<dbReference type="SUPFAM" id="SSF55186">
    <property type="entry name" value="ThrRS/AlaRS common domain"/>
    <property type="match status" value="1"/>
</dbReference>
<sequence>MAKLVEIICENNNSKKHYPMGVTLLEIAKDQNISLANPIFGALVNNEVRELDYHVFSPKQILFFDLSSPAGMRMYQRSLFFVLEKAVRDVLPGKRLSVEHSVSKGFYCEIEGFEGSIPLSLAFTLGDRMREIIARDIPFTSEKMATTEVIKYFDNQGYAEKSMLLKTRPRLYTTVYRLDDRMDYFYGCMVPSSGYLKKFDLVKYYDGLLLMVPKRSNPSEMEDLILQDKMFDIFREYKAWVEILGVSSIGSINQMVLDGNGDELIKIGEALQEKKVGQIADEIRKHRDTVSMVLISGPSSSGKTTFAKKLAIQLKVAGLTPVTLSLDNYFVDRDKTPLDENGQFDFESIYSLDIEAFNQDLLSLFSGKEIELPKFSFEHGKRFYDGTKLLITDKTILLIEGIHALNPLLTHLVDADKKFKVYVSALTSLSVDGHNRIPTTDNRLIRRIIRDFRYRNYSALDTISRWESVRRGEDKYIFPFQEEADVMFNSSLLFELGVLKQYADPVLREVPPSVKEYAEAQRLLKFLEYFVPIDDKEIPPTSIIREFLGGSSFSYK</sequence>
<dbReference type="EMBL" id="FMYP01000032">
    <property type="protein sequence ID" value="SDC46047.1"/>
    <property type="molecule type" value="Genomic_DNA"/>
</dbReference>
<evidence type="ECO:0000313" key="2">
    <source>
        <dbReference type="EMBL" id="SDC46047.1"/>
    </source>
</evidence>
<proteinExistence type="predicted"/>
<dbReference type="InterPro" id="IPR003593">
    <property type="entry name" value="AAA+_ATPase"/>
</dbReference>
<evidence type="ECO:0000259" key="1">
    <source>
        <dbReference type="SMART" id="SM00382"/>
    </source>
</evidence>
<dbReference type="RefSeq" id="WP_092438397.1">
    <property type="nucleotide sequence ID" value="NZ_FMYP01000032.1"/>
</dbReference>